<evidence type="ECO:0000256" key="2">
    <source>
        <dbReference type="SAM" id="MobiDB-lite"/>
    </source>
</evidence>
<dbReference type="PROSITE" id="PS51189">
    <property type="entry name" value="FAT"/>
    <property type="match status" value="1"/>
</dbReference>
<dbReference type="InParanoid" id="A0A067QM08"/>
<gene>
    <name evidence="5" type="ORF">JAAARDRAFT_28186</name>
</gene>
<dbReference type="InterPro" id="IPR050517">
    <property type="entry name" value="DDR_Repair_Kinase"/>
</dbReference>
<dbReference type="EMBL" id="KL197709">
    <property type="protein sequence ID" value="KDQ64542.1"/>
    <property type="molecule type" value="Genomic_DNA"/>
</dbReference>
<dbReference type="Pfam" id="PF00454">
    <property type="entry name" value="PI3_PI4_kinase"/>
    <property type="match status" value="1"/>
</dbReference>
<dbReference type="SUPFAM" id="SSF56112">
    <property type="entry name" value="Protein kinase-like (PK-like)"/>
    <property type="match status" value="1"/>
</dbReference>
<proteinExistence type="inferred from homology"/>
<dbReference type="Pfam" id="PF20175">
    <property type="entry name" value="Tra1_central"/>
    <property type="match status" value="1"/>
</dbReference>
<name>A0A067QM08_9AGAM</name>
<feature type="compositionally biased region" description="Polar residues" evidence="2">
    <location>
        <begin position="2977"/>
        <end position="2998"/>
    </location>
</feature>
<evidence type="ECO:0008006" key="7">
    <source>
        <dbReference type="Google" id="ProtNLM"/>
    </source>
</evidence>
<dbReference type="PROSITE" id="PS50290">
    <property type="entry name" value="PI3_4_KINASE_3"/>
    <property type="match status" value="1"/>
</dbReference>
<dbReference type="STRING" id="933084.A0A067QM08"/>
<dbReference type="FunCoup" id="A0A067QM08">
    <property type="interactions" value="682"/>
</dbReference>
<dbReference type="SUPFAM" id="SSF48371">
    <property type="entry name" value="ARM repeat"/>
    <property type="match status" value="3"/>
</dbReference>
<evidence type="ECO:0000259" key="3">
    <source>
        <dbReference type="PROSITE" id="PS50290"/>
    </source>
</evidence>
<dbReference type="SMART" id="SM00146">
    <property type="entry name" value="PI3Kc"/>
    <property type="match status" value="1"/>
</dbReference>
<feature type="domain" description="FAT" evidence="4">
    <location>
        <begin position="2361"/>
        <end position="2935"/>
    </location>
</feature>
<dbReference type="OrthoDB" id="5570127at2759"/>
<feature type="domain" description="PI3K/PI4K catalytic" evidence="3">
    <location>
        <begin position="3219"/>
        <end position="3550"/>
    </location>
</feature>
<dbReference type="InterPro" id="IPR046807">
    <property type="entry name" value="Tra1_central"/>
</dbReference>
<evidence type="ECO:0000256" key="1">
    <source>
        <dbReference type="ARBA" id="ARBA00007234"/>
    </source>
</evidence>
<evidence type="ECO:0000313" key="6">
    <source>
        <dbReference type="Proteomes" id="UP000027265"/>
    </source>
</evidence>
<dbReference type="CDD" id="cd05163">
    <property type="entry name" value="PIKK_TRRAP"/>
    <property type="match status" value="1"/>
</dbReference>
<dbReference type="PANTHER" id="PTHR11139">
    <property type="entry name" value="ATAXIA TELANGIECTASIA MUTATED ATM -RELATED"/>
    <property type="match status" value="1"/>
</dbReference>
<dbReference type="InterPro" id="IPR046805">
    <property type="entry name" value="Tra1_ring"/>
</dbReference>
<organism evidence="5 6">
    <name type="scientific">Jaapia argillacea MUCL 33604</name>
    <dbReference type="NCBI Taxonomy" id="933084"/>
    <lineage>
        <taxon>Eukaryota</taxon>
        <taxon>Fungi</taxon>
        <taxon>Dikarya</taxon>
        <taxon>Basidiomycota</taxon>
        <taxon>Agaricomycotina</taxon>
        <taxon>Agaricomycetes</taxon>
        <taxon>Agaricomycetidae</taxon>
        <taxon>Jaapiales</taxon>
        <taxon>Jaapiaceae</taxon>
        <taxon>Jaapia</taxon>
    </lineage>
</organism>
<dbReference type="PANTHER" id="PTHR11139:SF1">
    <property type="entry name" value="TRANSFORMATION_TRANSCRIPTION DOMAIN-ASSOCIATED PROTEIN"/>
    <property type="match status" value="1"/>
</dbReference>
<dbReference type="InterPro" id="IPR003151">
    <property type="entry name" value="PIK-rel_kinase_FAT"/>
</dbReference>
<accession>A0A067QM08</accession>
<dbReference type="GO" id="GO:0005634">
    <property type="term" value="C:nucleus"/>
    <property type="evidence" value="ECO:0007669"/>
    <property type="project" value="TreeGrafter"/>
</dbReference>
<dbReference type="GO" id="GO:0000124">
    <property type="term" value="C:SAGA complex"/>
    <property type="evidence" value="ECO:0007669"/>
    <property type="project" value="TreeGrafter"/>
</dbReference>
<dbReference type="Gene3D" id="1.25.10.10">
    <property type="entry name" value="Leucine-rich Repeat Variant"/>
    <property type="match status" value="1"/>
</dbReference>
<dbReference type="InterPro" id="IPR011009">
    <property type="entry name" value="Kinase-like_dom_sf"/>
</dbReference>
<sequence>MDNVPPMGSASDLEIRAAKIADPGIDLKTKLTVVNELREMIDTVKEDSARVLPHMLPVLLEILRSGEAVYRKDAIEFQFRRAVLEIVHRIPFVEAMRAQSTALFSGLIYLLRHDNEENGVTCAKTLIEIGRSYRASTEEHVTEVMSLITDMLHNASGLLVELLADDSPPQDPNVVLPSIRSFKVLAEMGMVAVTMAQTHRTVITPLIQTLLPLNFEFLAKECPAQKRKRENCEAMGSHWTGMAPEVRNPQAYADFTNAQIKTISYLAYVLRSIPEQYDTYGETVIIAALRLLQDCPSTSMTARRDLLIVLRHLLSTPYRRALVPKLDQLFDENILLGRGVGAKEMLRASGYGSVADFSLQCRAELTTIQLTRISYTYTRLIHNSAFTSNVHTVFIKMMMNFIEPILTKDTQQNSARVIGAILDACVDRLEAMNVVQAEALVRLDRMKKGEKLVDFAFVEKARPVGGATYALEKPEDVLHESRLLFRTLLLGMKACLMGLKKCDAPIPDGRVITPLFEGCLKGMSLCEADPRELSEAMDFFVQGLTEVNLHVLQEVWTHKIGFFFECAQKRPALLQICQGLYMKESISPTLVAIVLRFLIDRLSLLGEENDQVALVTIRLYKMTFSAVTAFPTTNETLLASHLGKLIMDCFPLAAKATKPANYYYLLRGLFRAIGGGGGRFELLYKEVLPLLPDMLESLNRQLQASEGTNRDMIVELCLTVPLRLTHLLPHLTYLMQPLALALRGTPELISQGLRTLELCIDNLTPDFLDPTLNTVLRELMEALHSLLKPLPANHPHAHTTIRILGKLGGRNRRLLNKEPSLQYHPPSTPAKVSVPFSGRFQDINLGPVSELAIRVLRRGPSHYRLHGYNYLENCLLVLLNEGIHGRDQEVVFVRSLEGMYDAVHLDEIQERAEDFIRKLSRHVFRLETRRGFPTESGPRRYPTPLLSCYLNALPHALARENPQEAQKAQKLVSCIIQDLIALGNDVSIAMQDVIPTLHQIASRFSALCQEDSWVRKSAGCSGIKIMTFTPDVGAKWISERDIDLVRTLLHVLKELPSDLPRDVDEVIDVLTRILKVSHAELQQTLEQGPPASLSAQQKTVRLSGIFFSELASSNSIVRRAAQTCTALLVELSGKTVVDLLLPHRDRVLSSIYTKPLRAVPLPIQIGMVEAVRFCVSLEPPLPELNDELLRLLHETLGLADADDVSLLGRTNPRQGTIEIIKLRVACIRLLTASMPITDFFSRQPQTRQRVTSVYFKSLYSASPEVKEVAHEGLRMVLSHQSRLPKELLQTGLRPILMNLADPNRLSVPGLEGLARLLELLTNYFKVEIGHKLLDHFRIVADPQMLQASSRLPLPDNEGITKLVRLANIFHLLPSAANIFLENLVNSIVQTEAQMHFSGITPFSDPLAKYLDRYPVDAIDFFMRHLHFPRHVRTLRTILQAGLGPNLLQQLASRTSFIVGNCLQGSDQSLVLPGIQLCADLTALRPSWLLENGWALDALLSIWDSEPPRVEPAMIPSPDIVRRYSLLLEILQQALKQTPRIDLLFKIVSIYTRELPIDLIRLTHFLYDHVAFDTSTIYRRNVLLRFLIWFPDQTIPWTYKSHFLRLIVTPTLLVHASNSDEKHGLLDADMVLQFLTKVWQPMLDSATFSDADDIFKIELLHLTTVMVQHYHNSLEDVKDVKKDVLKVAWHYIASDDPVVKQSAYLLAARFFEAFETPPKFILRAWTGLLRGPHTELRGLIRQALDILAPVIPRSCTDEPGYPQWAKNTRRLLAEEGSGMSQIIIIYQLIVRQPQLFYPVRALFIPHVVNSLSKLGLSSQGNPESRLLSIDILQVVFEWEQKASESRAAGDSAGSDHPNSVNSWTTPLVFRETIVSFLVRLATSTQEPQARSVVVPRALALLRSMVSPNGWSDVTVKLNYFSRSLEQNELNSEPAVSQAVSSARVLDVISADKSDSWFTTNADILQKLVRKGMTSEEHGLHDSLHPIFDRLLRLFPLPKEDEEQQSELSEFHRWAYSAIGDALRNNTALRGALLMLKSVVQVNPERIEPFASNLMRLLSKLAKEHITTLQTSNGLDSGARLLMSTLEICQIGVVWLGDQRRWLLSSLVVLAEKSKNIGLCRYILDVARDWALHKRDSFPTLKEKASLLQKMDTLEHRGEGLFNSYLELIYDIYTDPGLRRSDLTTRLEKPFLLGCRCKDPVLRERFIDLLDVSVPRSLLGRLSYVLGVQSWEPLAEVNWAFLALHLILGTVDNDAPLTDEHQWPLDSSPLPAINQRRAHDIVRPMQRLLFLDASVAHETWVSVFSSLWSRLSRREQVDTTHHMITLLSKDHHIRQAELRPNIIQTLLSGIHACSPPMTLPPHLVRYLAKNYNAWHVALELLENSLDHLREDEVGVRDTVFDALADVYAELAEDDMFYGLWRRRCLHSETNVAISFEQNGLWEQASTVYEVAQTKARAGAIPFSEPEYCLWEDHWILAAEKLQQWDVLHDLGKNEGNLELQLESAWRIKNWAEEKDTLDGLVRDHAKSFPLEAPPPRVRVYQAFLSLLMKDTKEDGTEQNSSTKSPDDLTFPQLLESGMQLSLRKWVGLPVHLSPAHVPLLQLFQQFVELQEAVQIFGSLAATNAQNLEKQSSDLKMILQAWRERLPDRCDDISIWSDLVAWRQNVFHAINKAYVPLIQNAPPPPTNSGNTNQNTAGYRGYHETAWIINRFAHVARKHDLLDVCFTYLNKIYTLPNIEISEAFLKLREQARCHYQKPNDLAAGLEVINNTNLMYFQNNQKAEFFTLKGMFHARLQRPEEANQAFGSAVQLDMNQAKAWAEWGRYNDRLFKEKPNEMGSAANAISCYLQAAGLYKSGKSRPLLTRVLWLLSVDDGTLTISRAFDTYKGDAAFWYWITLIPQLCLSISQREVKQARYLLLNLAKLYPQALFFPLRNTREDMAIVKKQAATIAAARANALNTQASVRSPAALDPSKRPDSDRPVQNVSNDNTSENKYDGTSGTEAPQPPQGATRPGADAPQIQPSTSDSSRPAMAVPHTQGSADATPYLPQRQTWEYVEEVVAILKTAFPLLVLSLETLVDQINQRFKPGPEEEIYRFTCMLLQDAIQNYVLRMNSPDDDGQLQPSTVANLTRMAVNFTGPTRKEYEEDFLKSKQSHYDYIRQLQRWRDKYEKHLDSRPRTQPLDLLSHYLTEFQYTKFDELEVPGQYTEDKDSNQNFIRIQKFHPKFENCRTHGYCWRRFTIHGNDGSKTTFAVQHPSGRHCRREERVMQLFRTFNGTLTRKKESRKRNLTFHLPAAISCSPGLRLLQNDSSYITLGDIFDQSYEAPGVTREDPILAVGEKVKAVLRDFNQSMGRMPSKSEYFTLKKEILDEVMTKIVPEDILTKYMLRTMNGPGELWRIRKQFTTQIAATAFMTYILCLTSRLPSRFHLSRASGQIAMSELLPGVSGQGPILHSNDTVPFRFTPNMQRFVGPIFTEGVLTSAIMAIGRSLTEPEFDLEQQLCLFARDEVMTWLHGRGKPWNAQDISFRNNVAMNIDGVVKRAETMACKIEREQALQTPTNPGTGPAVQTVTNLISMATNPINLAKMTEIYYPWY</sequence>
<dbReference type="GO" id="GO:0004672">
    <property type="term" value="F:protein kinase activity"/>
    <property type="evidence" value="ECO:0007669"/>
    <property type="project" value="UniProtKB-ARBA"/>
</dbReference>
<dbReference type="Pfam" id="PF20206">
    <property type="entry name" value="Tra1_ring"/>
    <property type="match status" value="1"/>
</dbReference>
<reference evidence="6" key="1">
    <citation type="journal article" date="2014" name="Proc. Natl. Acad. Sci. U.S.A.">
        <title>Extensive sampling of basidiomycete genomes demonstrates inadequacy of the white-rot/brown-rot paradigm for wood decay fungi.</title>
        <authorList>
            <person name="Riley R."/>
            <person name="Salamov A.A."/>
            <person name="Brown D.W."/>
            <person name="Nagy L.G."/>
            <person name="Floudas D."/>
            <person name="Held B.W."/>
            <person name="Levasseur A."/>
            <person name="Lombard V."/>
            <person name="Morin E."/>
            <person name="Otillar R."/>
            <person name="Lindquist E.A."/>
            <person name="Sun H."/>
            <person name="LaButti K.M."/>
            <person name="Schmutz J."/>
            <person name="Jabbour D."/>
            <person name="Luo H."/>
            <person name="Baker S.E."/>
            <person name="Pisabarro A.G."/>
            <person name="Walton J.D."/>
            <person name="Blanchette R.A."/>
            <person name="Henrissat B."/>
            <person name="Martin F."/>
            <person name="Cullen D."/>
            <person name="Hibbett D.S."/>
            <person name="Grigoriev I.V."/>
        </authorList>
    </citation>
    <scope>NUCLEOTIDE SEQUENCE [LARGE SCALE GENOMIC DNA]</scope>
    <source>
        <strain evidence="6">MUCL 33604</strain>
    </source>
</reference>
<dbReference type="GO" id="GO:0006281">
    <property type="term" value="P:DNA repair"/>
    <property type="evidence" value="ECO:0007669"/>
    <property type="project" value="TreeGrafter"/>
</dbReference>
<evidence type="ECO:0000259" key="4">
    <source>
        <dbReference type="PROSITE" id="PS51189"/>
    </source>
</evidence>
<protein>
    <recommendedName>
        <fullName evidence="7">Non-specific serine/threonine protein kinase</fullName>
    </recommendedName>
</protein>
<feature type="region of interest" description="Disordered" evidence="2">
    <location>
        <begin position="2959"/>
        <end position="3041"/>
    </location>
</feature>
<comment type="similarity">
    <text evidence="1">Belongs to the PI3/PI4-kinase family. TRA1 subfamily.</text>
</comment>
<evidence type="ECO:0000313" key="5">
    <source>
        <dbReference type="EMBL" id="KDQ64542.1"/>
    </source>
</evidence>
<dbReference type="GO" id="GO:0006355">
    <property type="term" value="P:regulation of DNA-templated transcription"/>
    <property type="evidence" value="ECO:0007669"/>
    <property type="project" value="TreeGrafter"/>
</dbReference>
<dbReference type="InterPro" id="IPR000403">
    <property type="entry name" value="PI3/4_kinase_cat_dom"/>
</dbReference>
<dbReference type="InterPro" id="IPR011989">
    <property type="entry name" value="ARM-like"/>
</dbReference>
<dbReference type="GO" id="GO:0035267">
    <property type="term" value="C:NuA4 histone acetyltransferase complex"/>
    <property type="evidence" value="ECO:0007669"/>
    <property type="project" value="TreeGrafter"/>
</dbReference>
<dbReference type="InterPro" id="IPR014009">
    <property type="entry name" value="PIK_FAT"/>
</dbReference>
<dbReference type="InterPro" id="IPR016024">
    <property type="entry name" value="ARM-type_fold"/>
</dbReference>
<keyword evidence="6" id="KW-1185">Reference proteome</keyword>
<dbReference type="SUPFAM" id="SSF48452">
    <property type="entry name" value="TPR-like"/>
    <property type="match status" value="1"/>
</dbReference>
<dbReference type="InterPro" id="IPR011990">
    <property type="entry name" value="TPR-like_helical_dom_sf"/>
</dbReference>
<dbReference type="HOGENOM" id="CLU_000129_1_0_1"/>
<dbReference type="Proteomes" id="UP000027265">
    <property type="component" value="Unassembled WGS sequence"/>
</dbReference>
<dbReference type="Pfam" id="PF02259">
    <property type="entry name" value="FAT"/>
    <property type="match status" value="1"/>
</dbReference>